<reference evidence="2 3" key="1">
    <citation type="journal article" date="2008" name="Nature">
        <title>The genome of the model beetle and pest Tribolium castaneum.</title>
        <authorList>
            <consortium name="Tribolium Genome Sequencing Consortium"/>
            <person name="Richards S."/>
            <person name="Gibbs R.A."/>
            <person name="Weinstock G.M."/>
            <person name="Brown S.J."/>
            <person name="Denell R."/>
            <person name="Beeman R.W."/>
            <person name="Gibbs R."/>
            <person name="Beeman R.W."/>
            <person name="Brown S.J."/>
            <person name="Bucher G."/>
            <person name="Friedrich M."/>
            <person name="Grimmelikhuijzen C.J."/>
            <person name="Klingler M."/>
            <person name="Lorenzen M."/>
            <person name="Richards S."/>
            <person name="Roth S."/>
            <person name="Schroder R."/>
            <person name="Tautz D."/>
            <person name="Zdobnov E.M."/>
            <person name="Muzny D."/>
            <person name="Gibbs R.A."/>
            <person name="Weinstock G.M."/>
            <person name="Attaway T."/>
            <person name="Bell S."/>
            <person name="Buhay C.J."/>
            <person name="Chandrabose M.N."/>
            <person name="Chavez D."/>
            <person name="Clerk-Blankenburg K.P."/>
            <person name="Cree A."/>
            <person name="Dao M."/>
            <person name="Davis C."/>
            <person name="Chacko J."/>
            <person name="Dinh H."/>
            <person name="Dugan-Rocha S."/>
            <person name="Fowler G."/>
            <person name="Garner T.T."/>
            <person name="Garnes J."/>
            <person name="Gnirke A."/>
            <person name="Hawes A."/>
            <person name="Hernandez J."/>
            <person name="Hines S."/>
            <person name="Holder M."/>
            <person name="Hume J."/>
            <person name="Jhangiani S.N."/>
            <person name="Joshi V."/>
            <person name="Khan Z.M."/>
            <person name="Jackson L."/>
            <person name="Kovar C."/>
            <person name="Kowis A."/>
            <person name="Lee S."/>
            <person name="Lewis L.R."/>
            <person name="Margolis J."/>
            <person name="Morgan M."/>
            <person name="Nazareth L.V."/>
            <person name="Nguyen N."/>
            <person name="Okwuonu G."/>
            <person name="Parker D."/>
            <person name="Richards S."/>
            <person name="Ruiz S.J."/>
            <person name="Santibanez J."/>
            <person name="Savard J."/>
            <person name="Scherer S.E."/>
            <person name="Schneider B."/>
            <person name="Sodergren E."/>
            <person name="Tautz D."/>
            <person name="Vattahil S."/>
            <person name="Villasana D."/>
            <person name="White C.S."/>
            <person name="Wright R."/>
            <person name="Park Y."/>
            <person name="Beeman R.W."/>
            <person name="Lord J."/>
            <person name="Oppert B."/>
            <person name="Lorenzen M."/>
            <person name="Brown S."/>
            <person name="Wang L."/>
            <person name="Savard J."/>
            <person name="Tautz D."/>
            <person name="Richards S."/>
            <person name="Weinstock G."/>
            <person name="Gibbs R.A."/>
            <person name="Liu Y."/>
            <person name="Worley K."/>
            <person name="Weinstock G."/>
            <person name="Elsik C.G."/>
            <person name="Reese J.T."/>
            <person name="Elhaik E."/>
            <person name="Landan G."/>
            <person name="Graur D."/>
            <person name="Arensburger P."/>
            <person name="Atkinson P."/>
            <person name="Beeman R.W."/>
            <person name="Beidler J."/>
            <person name="Brown S.J."/>
            <person name="Demuth J.P."/>
            <person name="Drury D.W."/>
            <person name="Du Y.Z."/>
            <person name="Fujiwara H."/>
            <person name="Lorenzen M."/>
            <person name="Maselli V."/>
            <person name="Osanai M."/>
            <person name="Park Y."/>
            <person name="Robertson H.M."/>
            <person name="Tu Z."/>
            <person name="Wang J.J."/>
            <person name="Wang S."/>
            <person name="Richards S."/>
            <person name="Song H."/>
            <person name="Zhang L."/>
            <person name="Sodergren E."/>
            <person name="Werner D."/>
            <person name="Stanke M."/>
            <person name="Morgenstern B."/>
            <person name="Solovyev V."/>
            <person name="Kosarev P."/>
            <person name="Brown G."/>
            <person name="Chen H.C."/>
            <person name="Ermolaeva O."/>
            <person name="Hlavina W."/>
            <person name="Kapustin Y."/>
            <person name="Kiryutin B."/>
            <person name="Kitts P."/>
            <person name="Maglott D."/>
            <person name="Pruitt K."/>
            <person name="Sapojnikov V."/>
            <person name="Souvorov A."/>
            <person name="Mackey A.J."/>
            <person name="Waterhouse R.M."/>
            <person name="Wyder S."/>
            <person name="Zdobnov E.M."/>
            <person name="Zdobnov E.M."/>
            <person name="Wyder S."/>
            <person name="Kriventseva E.V."/>
            <person name="Kadowaki T."/>
            <person name="Bork P."/>
            <person name="Aranda M."/>
            <person name="Bao R."/>
            <person name="Beermann A."/>
            <person name="Berns N."/>
            <person name="Bolognesi R."/>
            <person name="Bonneton F."/>
            <person name="Bopp D."/>
            <person name="Brown S.J."/>
            <person name="Bucher G."/>
            <person name="Butts T."/>
            <person name="Chaumot A."/>
            <person name="Denell R.E."/>
            <person name="Ferrier D.E."/>
            <person name="Friedrich M."/>
            <person name="Gordon C.M."/>
            <person name="Jindra M."/>
            <person name="Klingler M."/>
            <person name="Lan Q."/>
            <person name="Lattorff H.M."/>
            <person name="Laudet V."/>
            <person name="von Levetsow C."/>
            <person name="Liu Z."/>
            <person name="Lutz R."/>
            <person name="Lynch J.A."/>
            <person name="da Fonseca R.N."/>
            <person name="Posnien N."/>
            <person name="Reuter R."/>
            <person name="Roth S."/>
            <person name="Savard J."/>
            <person name="Schinko J.B."/>
            <person name="Schmitt C."/>
            <person name="Schoppmeier M."/>
            <person name="Schroder R."/>
            <person name="Shippy T.D."/>
            <person name="Simonnet F."/>
            <person name="Marques-Souza H."/>
            <person name="Tautz D."/>
            <person name="Tomoyasu Y."/>
            <person name="Trauner J."/>
            <person name="Van der Zee M."/>
            <person name="Vervoort M."/>
            <person name="Wittkopp N."/>
            <person name="Wimmer E.A."/>
            <person name="Yang X."/>
            <person name="Jones A.K."/>
            <person name="Sattelle D.B."/>
            <person name="Ebert P.R."/>
            <person name="Nelson D."/>
            <person name="Scott J.G."/>
            <person name="Beeman R.W."/>
            <person name="Muthukrishnan S."/>
            <person name="Kramer K.J."/>
            <person name="Arakane Y."/>
            <person name="Beeman R.W."/>
            <person name="Zhu Q."/>
            <person name="Hogenkamp D."/>
            <person name="Dixit R."/>
            <person name="Oppert B."/>
            <person name="Jiang H."/>
            <person name="Zou Z."/>
            <person name="Marshall J."/>
            <person name="Elpidina E."/>
            <person name="Vinokurov K."/>
            <person name="Oppert C."/>
            <person name="Zou Z."/>
            <person name="Evans J."/>
            <person name="Lu Z."/>
            <person name="Zhao P."/>
            <person name="Sumathipala N."/>
            <person name="Altincicek B."/>
            <person name="Vilcinskas A."/>
            <person name="Williams M."/>
            <person name="Hultmark D."/>
            <person name="Hetru C."/>
            <person name="Jiang H."/>
            <person name="Grimmelikhuijzen C.J."/>
            <person name="Hauser F."/>
            <person name="Cazzamali G."/>
            <person name="Williamson M."/>
            <person name="Park Y."/>
            <person name="Li B."/>
            <person name="Tanaka Y."/>
            <person name="Predel R."/>
            <person name="Neupert S."/>
            <person name="Schachtner J."/>
            <person name="Verleyen P."/>
            <person name="Raible F."/>
            <person name="Bork P."/>
            <person name="Friedrich M."/>
            <person name="Walden K.K."/>
            <person name="Robertson H.M."/>
            <person name="Angeli S."/>
            <person name="Foret S."/>
            <person name="Bucher G."/>
            <person name="Schuetz S."/>
            <person name="Maleszka R."/>
            <person name="Wimmer E.A."/>
            <person name="Beeman R.W."/>
            <person name="Lorenzen M."/>
            <person name="Tomoyasu Y."/>
            <person name="Miller S.C."/>
            <person name="Grossmann D."/>
            <person name="Bucher G."/>
        </authorList>
    </citation>
    <scope>NUCLEOTIDE SEQUENCE [LARGE SCALE GENOMIC DNA]</scope>
    <source>
        <strain evidence="2 3">Georgia GA2</strain>
    </source>
</reference>
<organism evidence="2 3">
    <name type="scientific">Tribolium castaneum</name>
    <name type="common">Red flour beetle</name>
    <dbReference type="NCBI Taxonomy" id="7070"/>
    <lineage>
        <taxon>Eukaryota</taxon>
        <taxon>Metazoa</taxon>
        <taxon>Ecdysozoa</taxon>
        <taxon>Arthropoda</taxon>
        <taxon>Hexapoda</taxon>
        <taxon>Insecta</taxon>
        <taxon>Pterygota</taxon>
        <taxon>Neoptera</taxon>
        <taxon>Endopterygota</taxon>
        <taxon>Coleoptera</taxon>
        <taxon>Polyphaga</taxon>
        <taxon>Cucujiformia</taxon>
        <taxon>Tenebrionidae</taxon>
        <taxon>Tenebrionidae incertae sedis</taxon>
        <taxon>Tribolium</taxon>
    </lineage>
</organism>
<dbReference type="GO" id="GO:0120013">
    <property type="term" value="F:lipid transfer activity"/>
    <property type="evidence" value="ECO:0007669"/>
    <property type="project" value="InterPro"/>
</dbReference>
<accession>D6WJT5</accession>
<dbReference type="EMBL" id="KQ971343">
    <property type="protein sequence ID" value="EFA04767.2"/>
    <property type="molecule type" value="Genomic_DNA"/>
</dbReference>
<dbReference type="HOGENOM" id="CLU_079649_1_1_1"/>
<proteinExistence type="predicted"/>
<keyword evidence="3" id="KW-1185">Reference proteome</keyword>
<sequence>MALENNEKFDLKVVQDNFSTALCEEDDVQLQSYLNSYEELNKFFTLMGTVFGFVSKDLKSKMEILAEFLANEKTSDNFTTVKKMIEYERDNQLLHKKGYTSGSRTLLRLHRGLGE</sequence>
<reference evidence="2 3" key="2">
    <citation type="journal article" date="2010" name="Nucleic Acids Res.">
        <title>BeetleBase in 2010: revisions to provide comprehensive genomic information for Tribolium castaneum.</title>
        <authorList>
            <person name="Kim H.S."/>
            <person name="Murphy T."/>
            <person name="Xia J."/>
            <person name="Caragea D."/>
            <person name="Park Y."/>
            <person name="Beeman R.W."/>
            <person name="Lorenzen M.D."/>
            <person name="Butcher S."/>
            <person name="Manak J.R."/>
            <person name="Brown S.J."/>
        </authorList>
    </citation>
    <scope>GENOME REANNOTATION</scope>
    <source>
        <strain evidence="2 3">Georgia GA2</strain>
    </source>
</reference>
<feature type="domain" description="Glycolipid transfer protein" evidence="1">
    <location>
        <begin position="28"/>
        <end position="113"/>
    </location>
</feature>
<evidence type="ECO:0000313" key="2">
    <source>
        <dbReference type="EMBL" id="EFA04767.2"/>
    </source>
</evidence>
<name>D6WJT5_TRICA</name>
<dbReference type="Pfam" id="PF08718">
    <property type="entry name" value="GLTP"/>
    <property type="match status" value="1"/>
</dbReference>
<dbReference type="InterPro" id="IPR014830">
    <property type="entry name" value="Glycolipid_transfer_prot_dom"/>
</dbReference>
<gene>
    <name evidence="2" type="primary">AUGUSTUS-3.0.2_30665</name>
    <name evidence="2" type="ORF">TcasGA2_TC030665</name>
</gene>
<dbReference type="InParanoid" id="D6WJT5"/>
<dbReference type="Proteomes" id="UP000007266">
    <property type="component" value="Linkage group 5"/>
</dbReference>
<dbReference type="AlphaFoldDB" id="D6WJT5"/>
<evidence type="ECO:0000259" key="1">
    <source>
        <dbReference type="Pfam" id="PF08718"/>
    </source>
</evidence>
<evidence type="ECO:0000313" key="3">
    <source>
        <dbReference type="Proteomes" id="UP000007266"/>
    </source>
</evidence>
<dbReference type="InterPro" id="IPR036497">
    <property type="entry name" value="GLTP_sf"/>
</dbReference>
<dbReference type="PANTHER" id="PTHR10219">
    <property type="entry name" value="GLYCOLIPID TRANSFER PROTEIN-RELATED"/>
    <property type="match status" value="1"/>
</dbReference>
<protein>
    <submittedName>
        <fullName evidence="2">Ceramide-1-phosphate transfer protein-like Protein</fullName>
    </submittedName>
</protein>
<dbReference type="Gene3D" id="1.10.3520.10">
    <property type="entry name" value="Glycolipid transfer protein"/>
    <property type="match status" value="1"/>
</dbReference>
<dbReference type="PANTHER" id="PTHR10219:SF43">
    <property type="entry name" value="GLYCOLIPID TRANSFER PROTEIN DOMAIN-CONTAINING PROTEIN"/>
    <property type="match status" value="1"/>
</dbReference>
<dbReference type="GO" id="GO:0005737">
    <property type="term" value="C:cytoplasm"/>
    <property type="evidence" value="ECO:0007669"/>
    <property type="project" value="InterPro"/>
</dbReference>
<dbReference type="STRING" id="7070.D6WJT5"/>
<dbReference type="OMA" id="MIEYERD"/>
<dbReference type="SUPFAM" id="SSF110004">
    <property type="entry name" value="Glycolipid transfer protein, GLTP"/>
    <property type="match status" value="1"/>
</dbReference>